<dbReference type="HOGENOM" id="CLU_1176516_0_0_1"/>
<feature type="transmembrane region" description="Helical" evidence="6">
    <location>
        <begin position="6"/>
        <end position="27"/>
    </location>
</feature>
<organism evidence="11 12">
    <name type="scientific">Drosophila ananassae</name>
    <name type="common">Fruit fly</name>
    <dbReference type="NCBI Taxonomy" id="7217"/>
    <lineage>
        <taxon>Eukaryota</taxon>
        <taxon>Metazoa</taxon>
        <taxon>Ecdysozoa</taxon>
        <taxon>Arthropoda</taxon>
        <taxon>Hexapoda</taxon>
        <taxon>Insecta</taxon>
        <taxon>Pterygota</taxon>
        <taxon>Neoptera</taxon>
        <taxon>Endopterygota</taxon>
        <taxon>Diptera</taxon>
        <taxon>Brachycera</taxon>
        <taxon>Muscomorpha</taxon>
        <taxon>Ephydroidea</taxon>
        <taxon>Drosophilidae</taxon>
        <taxon>Drosophila</taxon>
        <taxon>Sophophora</taxon>
    </lineage>
</organism>
<protein>
    <recommendedName>
        <fullName evidence="6">Receptor expression-enhancing protein</fullName>
    </recommendedName>
</protein>
<name>B3MQ26_DROAN</name>
<evidence type="ECO:0000256" key="3">
    <source>
        <dbReference type="ARBA" id="ARBA00022692"/>
    </source>
</evidence>
<evidence type="ECO:0000256" key="1">
    <source>
        <dbReference type="ARBA" id="ARBA00004141"/>
    </source>
</evidence>
<dbReference type="Pfam" id="PF03134">
    <property type="entry name" value="TB2_DP1_HVA22"/>
    <property type="match status" value="1"/>
</dbReference>
<keyword evidence="3 6" id="KW-0812">Transmembrane</keyword>
<keyword evidence="4 6" id="KW-1133">Transmembrane helix</keyword>
<comment type="subcellular location">
    <subcellularLocation>
        <location evidence="1 6">Membrane</location>
        <topology evidence="1 6">Multi-pass membrane protein</topology>
    </subcellularLocation>
</comment>
<evidence type="ECO:0000313" key="8">
    <source>
        <dbReference type="EMBL" id="CBE66627.1"/>
    </source>
</evidence>
<evidence type="ECO:0000256" key="4">
    <source>
        <dbReference type="ARBA" id="ARBA00022989"/>
    </source>
</evidence>
<dbReference type="PANTHER" id="PTHR12300:SF161">
    <property type="entry name" value="RECEPTOR EXPRESSION-ENHANCING PROTEIN"/>
    <property type="match status" value="1"/>
</dbReference>
<dbReference type="GO" id="GO:0016020">
    <property type="term" value="C:membrane"/>
    <property type="evidence" value="ECO:0007669"/>
    <property type="project" value="UniProtKB-SubCell"/>
</dbReference>
<reference evidence="11" key="2">
    <citation type="journal article" date="2008" name="Bioinformatics">
        <title>Assembly reconciliation.</title>
        <authorList>
            <person name="Zimin A.V."/>
            <person name="Smith D.R."/>
            <person name="Sutton G."/>
            <person name="Yorke J.A."/>
        </authorList>
    </citation>
    <scope>NUCLEOTIDE SEQUENCE</scope>
    <source>
        <strain evidence="11">TSC#14024-0371.13</strain>
    </source>
</reference>
<dbReference type="EMBL" id="FN546328">
    <property type="protein sequence ID" value="CBE66627.1"/>
    <property type="molecule type" value="Genomic_DNA"/>
</dbReference>
<feature type="region of interest" description="Disordered" evidence="7">
    <location>
        <begin position="168"/>
        <end position="204"/>
    </location>
</feature>
<dbReference type="InterPro" id="IPR004345">
    <property type="entry name" value="TB2_DP1_HVA22"/>
</dbReference>
<feature type="region of interest" description="Disordered" evidence="7">
    <location>
        <begin position="220"/>
        <end position="247"/>
    </location>
</feature>
<keyword evidence="12" id="KW-1185">Reference proteome</keyword>
<dbReference type="PANTHER" id="PTHR12300">
    <property type="entry name" value="HVA22-LIKE PROTEINS"/>
    <property type="match status" value="1"/>
</dbReference>
<sequence length="267" mass="30494">MIYSNVVRLLSLVVGCLYPAFASYKILNGQRRNDEDMRIWMSYWIVYGVFLIFDFLSCGLAPFVPFLDEIKLVFLCWLLPSLGAGNQIIYEEFLRSFFSSNESCIDQALTHATLTGSDFLGQLVGSILGQFMAVADSCFLTRSNRSTLQITPSIEDIVNKVIAQRRIDEKRMPSGNHNNNNSLEEESQTNSEDRDSTLGLNDDDLLNESESDLLLYHERNRNLRTKDKPQTPPKPKRQPSLDVEDPDLMTDYDQYMVSVGVQYHHSI</sequence>
<proteinExistence type="inferred from homology"/>
<dbReference type="GO" id="GO:0048136">
    <property type="term" value="P:male germ-line cyst formation"/>
    <property type="evidence" value="ECO:0007669"/>
    <property type="project" value="EnsemblMetazoa"/>
</dbReference>
<evidence type="ECO:0000256" key="7">
    <source>
        <dbReference type="SAM" id="MobiDB-lite"/>
    </source>
</evidence>
<dbReference type="EMBL" id="FN546335">
    <property type="protein sequence ID" value="CBE66634.1"/>
    <property type="molecule type" value="Genomic_DNA"/>
</dbReference>
<reference evidence="11" key="4">
    <citation type="submission" date="2015-10" db="EMBL/GenBank/DDBJ databases">
        <authorList>
            <consortium name="FlyBase"/>
        </authorList>
    </citation>
    <scope>NUCLEOTIDE SEQUENCE</scope>
    <source>
        <strain evidence="11">TSC#14024-0371.13</strain>
    </source>
</reference>
<evidence type="ECO:0000313" key="9">
    <source>
        <dbReference type="EMBL" id="CBE66629.1"/>
    </source>
</evidence>
<reference evidence="11 12" key="1">
    <citation type="journal article" date="2007" name="Nature">
        <title>Evolution of genes and genomes on the Drosophila phylogeny.</title>
        <authorList>
            <consortium name="Drosophila 12 Genomes Consortium"/>
            <person name="Clark A.G."/>
            <person name="Eisen M.B."/>
            <person name="Smith D.R."/>
            <person name="Bergman C.M."/>
            <person name="Oliver B."/>
            <person name="Markow T.A."/>
            <person name="Kaufman T.C."/>
            <person name="Kellis M."/>
            <person name="Gelbart W."/>
            <person name="Iyer V.N."/>
            <person name="Pollard D.A."/>
            <person name="Sackton T.B."/>
            <person name="Larracuente A.M."/>
            <person name="Singh N.D."/>
            <person name="Abad J.P."/>
            <person name="Abt D.N."/>
            <person name="Adryan B."/>
            <person name="Aguade M."/>
            <person name="Akashi H."/>
            <person name="Anderson W.W."/>
            <person name="Aquadro C.F."/>
            <person name="Ardell D.H."/>
            <person name="Arguello R."/>
            <person name="Artieri C.G."/>
            <person name="Barbash D.A."/>
            <person name="Barker D."/>
            <person name="Barsanti P."/>
            <person name="Batterham P."/>
            <person name="Batzoglou S."/>
            <person name="Begun D."/>
            <person name="Bhutkar A."/>
            <person name="Blanco E."/>
            <person name="Bosak S.A."/>
            <person name="Bradley R.K."/>
            <person name="Brand A.D."/>
            <person name="Brent M.R."/>
            <person name="Brooks A.N."/>
            <person name="Brown R.H."/>
            <person name="Butlin R.K."/>
            <person name="Caggese C."/>
            <person name="Calvi B.R."/>
            <person name="Bernardo de Carvalho A."/>
            <person name="Caspi A."/>
            <person name="Castrezana S."/>
            <person name="Celniker S.E."/>
            <person name="Chang J.L."/>
            <person name="Chapple C."/>
            <person name="Chatterji S."/>
            <person name="Chinwalla A."/>
            <person name="Civetta A."/>
            <person name="Clifton S.W."/>
            <person name="Comeron J.M."/>
            <person name="Costello J.C."/>
            <person name="Coyne J.A."/>
            <person name="Daub J."/>
            <person name="David R.G."/>
            <person name="Delcher A.L."/>
            <person name="Delehaunty K."/>
            <person name="Do C.B."/>
            <person name="Ebling H."/>
            <person name="Edwards K."/>
            <person name="Eickbush T."/>
            <person name="Evans J.D."/>
            <person name="Filipski A."/>
            <person name="Findeiss S."/>
            <person name="Freyhult E."/>
            <person name="Fulton L."/>
            <person name="Fulton R."/>
            <person name="Garcia A.C."/>
            <person name="Gardiner A."/>
            <person name="Garfield D.A."/>
            <person name="Garvin B.E."/>
            <person name="Gibson G."/>
            <person name="Gilbert D."/>
            <person name="Gnerre S."/>
            <person name="Godfrey J."/>
            <person name="Good R."/>
            <person name="Gotea V."/>
            <person name="Gravely B."/>
            <person name="Greenberg A.J."/>
            <person name="Griffiths-Jones S."/>
            <person name="Gross S."/>
            <person name="Guigo R."/>
            <person name="Gustafson E.A."/>
            <person name="Haerty W."/>
            <person name="Hahn M.W."/>
            <person name="Halligan D.L."/>
            <person name="Halpern A.L."/>
            <person name="Halter G.M."/>
            <person name="Han M.V."/>
            <person name="Heger A."/>
            <person name="Hillier L."/>
            <person name="Hinrichs A.S."/>
            <person name="Holmes I."/>
            <person name="Hoskins R.A."/>
            <person name="Hubisz M.J."/>
            <person name="Hultmark D."/>
            <person name="Huntley M.A."/>
            <person name="Jaffe D.B."/>
            <person name="Jagadeeshan S."/>
            <person name="Jeck W.R."/>
            <person name="Johnson J."/>
            <person name="Jones C.D."/>
            <person name="Jordan W.C."/>
            <person name="Karpen G.H."/>
            <person name="Kataoka E."/>
            <person name="Keightley P.D."/>
            <person name="Kheradpour P."/>
            <person name="Kirkness E.F."/>
            <person name="Koerich L.B."/>
            <person name="Kristiansen K."/>
            <person name="Kudrna D."/>
            <person name="Kulathinal R.J."/>
            <person name="Kumar S."/>
            <person name="Kwok R."/>
            <person name="Lander E."/>
            <person name="Langley C.H."/>
            <person name="Lapoint R."/>
            <person name="Lazzaro B.P."/>
            <person name="Lee S.J."/>
            <person name="Levesque L."/>
            <person name="Li R."/>
            <person name="Lin C.F."/>
            <person name="Lin M.F."/>
            <person name="Lindblad-Toh K."/>
            <person name="Llopart A."/>
            <person name="Long M."/>
            <person name="Low L."/>
            <person name="Lozovsky E."/>
            <person name="Lu J."/>
            <person name="Luo M."/>
            <person name="Machado C.A."/>
            <person name="Makalowski W."/>
            <person name="Marzo M."/>
            <person name="Matsuda M."/>
            <person name="Matzkin L."/>
            <person name="McAllister B."/>
            <person name="McBride C.S."/>
            <person name="McKernan B."/>
            <person name="McKernan K."/>
            <person name="Mendez-Lago M."/>
            <person name="Minx P."/>
            <person name="Mollenhauer M.U."/>
            <person name="Montooth K."/>
            <person name="Mount S.M."/>
            <person name="Mu X."/>
            <person name="Myers E."/>
            <person name="Negre B."/>
            <person name="Newfeld S."/>
            <person name="Nielsen R."/>
            <person name="Noor M.A."/>
            <person name="O'Grady P."/>
            <person name="Pachter L."/>
            <person name="Papaceit M."/>
            <person name="Parisi M.J."/>
            <person name="Parisi M."/>
            <person name="Parts L."/>
            <person name="Pedersen J.S."/>
            <person name="Pesole G."/>
            <person name="Phillippy A.M."/>
            <person name="Ponting C.P."/>
            <person name="Pop M."/>
            <person name="Porcelli D."/>
            <person name="Powell J.R."/>
            <person name="Prohaska S."/>
            <person name="Pruitt K."/>
            <person name="Puig M."/>
            <person name="Quesneville H."/>
            <person name="Ram K.R."/>
            <person name="Rand D."/>
            <person name="Rasmussen M.D."/>
            <person name="Reed L.K."/>
            <person name="Reenan R."/>
            <person name="Reily A."/>
            <person name="Remington K.A."/>
            <person name="Rieger T.T."/>
            <person name="Ritchie M.G."/>
            <person name="Robin C."/>
            <person name="Rogers Y.H."/>
            <person name="Rohde C."/>
            <person name="Rozas J."/>
            <person name="Rubenfield M.J."/>
            <person name="Ruiz A."/>
            <person name="Russo S."/>
            <person name="Salzberg S.L."/>
            <person name="Sanchez-Gracia A."/>
            <person name="Saranga D.J."/>
            <person name="Sato H."/>
            <person name="Schaeffer S.W."/>
            <person name="Schatz M.C."/>
            <person name="Schlenke T."/>
            <person name="Schwartz R."/>
            <person name="Segarra C."/>
            <person name="Singh R.S."/>
            <person name="Sirot L."/>
            <person name="Sirota M."/>
            <person name="Sisneros N.B."/>
            <person name="Smith C.D."/>
            <person name="Smith T.F."/>
            <person name="Spieth J."/>
            <person name="Stage D.E."/>
            <person name="Stark A."/>
            <person name="Stephan W."/>
            <person name="Strausberg R.L."/>
            <person name="Strempel S."/>
            <person name="Sturgill D."/>
            <person name="Sutton G."/>
            <person name="Sutton G.G."/>
            <person name="Tao W."/>
            <person name="Teichmann S."/>
            <person name="Tobari Y.N."/>
            <person name="Tomimura Y."/>
            <person name="Tsolas J.M."/>
            <person name="Valente V.L."/>
            <person name="Venter E."/>
            <person name="Venter J.C."/>
            <person name="Vicario S."/>
            <person name="Vieira F.G."/>
            <person name="Vilella A.J."/>
            <person name="Villasante A."/>
            <person name="Walenz B."/>
            <person name="Wang J."/>
            <person name="Wasserman M."/>
            <person name="Watts T."/>
            <person name="Wilson D."/>
            <person name="Wilson R.K."/>
            <person name="Wing R.A."/>
            <person name="Wolfner M.F."/>
            <person name="Wong A."/>
            <person name="Wong G.K."/>
            <person name="Wu C.I."/>
            <person name="Wu G."/>
            <person name="Yamamoto D."/>
            <person name="Yang H.P."/>
            <person name="Yang S.P."/>
            <person name="Yorke J.A."/>
            <person name="Yoshida K."/>
            <person name="Zdobnov E."/>
            <person name="Zhang P."/>
            <person name="Zhang Y."/>
            <person name="Zimin A.V."/>
            <person name="Baldwin J."/>
            <person name="Abdouelleil A."/>
            <person name="Abdulkadir J."/>
            <person name="Abebe A."/>
            <person name="Abera B."/>
            <person name="Abreu J."/>
            <person name="Acer S.C."/>
            <person name="Aftuck L."/>
            <person name="Alexander A."/>
            <person name="An P."/>
            <person name="Anderson E."/>
            <person name="Anderson S."/>
            <person name="Arachi H."/>
            <person name="Azer M."/>
            <person name="Bachantsang P."/>
            <person name="Barry A."/>
            <person name="Bayul T."/>
            <person name="Berlin A."/>
            <person name="Bessette D."/>
            <person name="Bloom T."/>
            <person name="Blye J."/>
            <person name="Boguslavskiy L."/>
            <person name="Bonnet C."/>
            <person name="Boukhgalter B."/>
            <person name="Bourzgui I."/>
            <person name="Brown A."/>
            <person name="Cahill P."/>
            <person name="Channer S."/>
            <person name="Cheshatsang Y."/>
            <person name="Chuda L."/>
            <person name="Citroen M."/>
            <person name="Collymore A."/>
            <person name="Cooke P."/>
            <person name="Costello M."/>
            <person name="D'Aco K."/>
            <person name="Daza R."/>
            <person name="De Haan G."/>
            <person name="DeGray S."/>
            <person name="DeMaso C."/>
            <person name="Dhargay N."/>
            <person name="Dooley K."/>
            <person name="Dooley E."/>
            <person name="Doricent M."/>
            <person name="Dorje P."/>
            <person name="Dorjee K."/>
            <person name="Dupes A."/>
            <person name="Elong R."/>
            <person name="Falk J."/>
            <person name="Farina A."/>
            <person name="Faro S."/>
            <person name="Ferguson D."/>
            <person name="Fisher S."/>
            <person name="Foley C.D."/>
            <person name="Franke A."/>
            <person name="Friedrich D."/>
            <person name="Gadbois L."/>
            <person name="Gearin G."/>
            <person name="Gearin C.R."/>
            <person name="Giannoukos G."/>
            <person name="Goode T."/>
            <person name="Graham J."/>
            <person name="Grandbois E."/>
            <person name="Grewal S."/>
            <person name="Gyaltsen K."/>
            <person name="Hafez N."/>
            <person name="Hagos B."/>
            <person name="Hall J."/>
            <person name="Henson C."/>
            <person name="Hollinger A."/>
            <person name="Honan T."/>
            <person name="Huard M.D."/>
            <person name="Hughes L."/>
            <person name="Hurhula B."/>
            <person name="Husby M.E."/>
            <person name="Kamat A."/>
            <person name="Kanga B."/>
            <person name="Kashin S."/>
            <person name="Khazanovich D."/>
            <person name="Kisner P."/>
            <person name="Lance K."/>
            <person name="Lara M."/>
            <person name="Lee W."/>
            <person name="Lennon N."/>
            <person name="Letendre F."/>
            <person name="LeVine R."/>
            <person name="Lipovsky A."/>
            <person name="Liu X."/>
            <person name="Liu J."/>
            <person name="Liu S."/>
            <person name="Lokyitsang T."/>
            <person name="Lokyitsang Y."/>
            <person name="Lubonja R."/>
            <person name="Lui A."/>
            <person name="MacDonald P."/>
            <person name="Magnisalis V."/>
            <person name="Maru K."/>
            <person name="Matthews C."/>
            <person name="McCusker W."/>
            <person name="McDonough S."/>
            <person name="Mehta T."/>
            <person name="Meldrim J."/>
            <person name="Meneus L."/>
            <person name="Mihai O."/>
            <person name="Mihalev A."/>
            <person name="Mihova T."/>
            <person name="Mittelman R."/>
            <person name="Mlenga V."/>
            <person name="Montmayeur A."/>
            <person name="Mulrain L."/>
            <person name="Navidi A."/>
            <person name="Naylor J."/>
            <person name="Negash T."/>
            <person name="Nguyen T."/>
            <person name="Nguyen N."/>
            <person name="Nicol R."/>
            <person name="Norbu C."/>
            <person name="Norbu N."/>
            <person name="Novod N."/>
            <person name="O'Neill B."/>
            <person name="Osman S."/>
            <person name="Markiewicz E."/>
            <person name="Oyono O.L."/>
            <person name="Patti C."/>
            <person name="Phunkhang P."/>
            <person name="Pierre F."/>
            <person name="Priest M."/>
            <person name="Raghuraman S."/>
            <person name="Rege F."/>
            <person name="Reyes R."/>
            <person name="Rise C."/>
            <person name="Rogov P."/>
            <person name="Ross K."/>
            <person name="Ryan E."/>
            <person name="Settipalli S."/>
            <person name="Shea T."/>
            <person name="Sherpa N."/>
            <person name="Shi L."/>
            <person name="Shih D."/>
            <person name="Sparrow T."/>
            <person name="Spaulding J."/>
            <person name="Stalker J."/>
            <person name="Stange-Thomann N."/>
            <person name="Stavropoulos S."/>
            <person name="Stone C."/>
            <person name="Strader C."/>
            <person name="Tesfaye S."/>
            <person name="Thomson T."/>
            <person name="Thoulutsang Y."/>
            <person name="Thoulutsang D."/>
            <person name="Topham K."/>
            <person name="Topping I."/>
            <person name="Tsamla T."/>
            <person name="Vassiliev H."/>
            <person name="Vo A."/>
            <person name="Wangchuk T."/>
            <person name="Wangdi T."/>
            <person name="Weiand M."/>
            <person name="Wilkinson J."/>
            <person name="Wilson A."/>
            <person name="Yadav S."/>
            <person name="Young G."/>
            <person name="Yu Q."/>
            <person name="Zembek L."/>
            <person name="Zhong D."/>
            <person name="Zimmer A."/>
            <person name="Zwirko Z."/>
            <person name="Jaffe D.B."/>
            <person name="Alvarez P."/>
            <person name="Brockman W."/>
            <person name="Butler J."/>
            <person name="Chin C."/>
            <person name="Gnerre S."/>
            <person name="Grabherr M."/>
            <person name="Kleber M."/>
            <person name="Mauceli E."/>
            <person name="MacCallum I."/>
        </authorList>
    </citation>
    <scope>NUCLEOTIDE SEQUENCE [LARGE SCALE GENOMIC DNA]</scope>
    <source>
        <strain evidence="11">TSC#14024-0371.13</strain>
        <strain evidence="12">Tucson 14024-0371.13</strain>
    </source>
</reference>
<evidence type="ECO:0000313" key="11">
    <source>
        <dbReference type="EMBL" id="EDV44452.1"/>
    </source>
</evidence>
<dbReference type="CTD" id="32103"/>
<reference evidence="8" key="3">
    <citation type="journal article" date="2012" name="Int J Evol Biol">
        <title>Inter- and intraspecific variation in Drosophila genes with sex-biased expression.</title>
        <authorList>
            <person name="Muller L."/>
            <person name="Grath S."/>
            <person name="von Heckel K."/>
            <person name="Parsch J."/>
        </authorList>
    </citation>
    <scope>NUCLEOTIDE SEQUENCE</scope>
    <source>
        <strain evidence="8">BKK10</strain>
        <strain evidence="9">BKK12</strain>
        <strain evidence="10">BKK5</strain>
    </source>
</reference>
<accession>B3MQ26</accession>
<dbReference type="Proteomes" id="UP000007801">
    <property type="component" value="Unassembled WGS sequence"/>
</dbReference>
<dbReference type="EMBL" id="FN546330">
    <property type="protein sequence ID" value="CBE66629.1"/>
    <property type="molecule type" value="Genomic_DNA"/>
</dbReference>
<dbReference type="EMBL" id="CH902621">
    <property type="protein sequence ID" value="EDV44452.1"/>
    <property type="molecule type" value="Genomic_DNA"/>
</dbReference>
<dbReference type="OMA" id="DSCFLTR"/>
<gene>
    <name evidence="11" type="primary">Dana\GF20320</name>
    <name evidence="8" type="synonym">CG11697</name>
    <name evidence="11" type="synonym">dana_GLEANR_2731</name>
    <name evidence="11" type="ORF">GF20320</name>
</gene>
<dbReference type="AlphaFoldDB" id="B3MQ26"/>
<evidence type="ECO:0000256" key="6">
    <source>
        <dbReference type="RuleBase" id="RU362006"/>
    </source>
</evidence>
<evidence type="ECO:0000313" key="12">
    <source>
        <dbReference type="Proteomes" id="UP000007801"/>
    </source>
</evidence>
<evidence type="ECO:0000313" key="10">
    <source>
        <dbReference type="EMBL" id="CBE66634.1"/>
    </source>
</evidence>
<dbReference type="OrthoDB" id="10009287at2759"/>
<evidence type="ECO:0000256" key="5">
    <source>
        <dbReference type="ARBA" id="ARBA00023136"/>
    </source>
</evidence>
<dbReference type="GeneID" id="6503030"/>
<comment type="similarity">
    <text evidence="2 6">Belongs to the DP1 family.</text>
</comment>
<keyword evidence="5 6" id="KW-0472">Membrane</keyword>
<dbReference type="KEGG" id="dan:6503030"/>
<feature type="compositionally biased region" description="Basic and acidic residues" evidence="7">
    <location>
        <begin position="220"/>
        <end position="229"/>
    </location>
</feature>
<feature type="transmembrane region" description="Helical" evidence="6">
    <location>
        <begin position="39"/>
        <end position="64"/>
    </location>
</feature>
<evidence type="ECO:0000256" key="2">
    <source>
        <dbReference type="ARBA" id="ARBA00008573"/>
    </source>
</evidence>
<dbReference type="eggNOG" id="KOG1726">
    <property type="taxonomic scope" value="Eukaryota"/>
</dbReference>